<protein>
    <recommendedName>
        <fullName evidence="1">Phospholipase A2-like domain-containing protein</fullName>
    </recommendedName>
</protein>
<reference evidence="2 3" key="1">
    <citation type="submission" date="2019-08" db="EMBL/GenBank/DDBJ databases">
        <title>Whole genome of Aphis craccivora.</title>
        <authorList>
            <person name="Voronova N.V."/>
            <person name="Shulinski R.S."/>
            <person name="Bandarenka Y.V."/>
            <person name="Zhorov D.G."/>
            <person name="Warner D."/>
        </authorList>
    </citation>
    <scope>NUCLEOTIDE SEQUENCE [LARGE SCALE GENOMIC DNA]</scope>
    <source>
        <strain evidence="2">180601</strain>
        <tissue evidence="2">Whole Body</tissue>
    </source>
</reference>
<evidence type="ECO:0000259" key="1">
    <source>
        <dbReference type="Pfam" id="PF08398"/>
    </source>
</evidence>
<dbReference type="GO" id="GO:0005198">
    <property type="term" value="F:structural molecule activity"/>
    <property type="evidence" value="ECO:0007669"/>
    <property type="project" value="InterPro"/>
</dbReference>
<dbReference type="GO" id="GO:0004623">
    <property type="term" value="F:phospholipase A2 activity"/>
    <property type="evidence" value="ECO:0007669"/>
    <property type="project" value="InterPro"/>
</dbReference>
<dbReference type="EMBL" id="VUJU01011633">
    <property type="protein sequence ID" value="KAF0710505.1"/>
    <property type="molecule type" value="Genomic_DNA"/>
</dbReference>
<proteinExistence type="predicted"/>
<dbReference type="InterPro" id="IPR036444">
    <property type="entry name" value="PLipase_A2_dom_sf"/>
</dbReference>
<comment type="caution">
    <text evidence="2">The sequence shown here is derived from an EMBL/GenBank/DDBJ whole genome shotgun (WGS) entry which is preliminary data.</text>
</comment>
<dbReference type="OrthoDB" id="6622896at2759"/>
<dbReference type="Gene3D" id="1.20.90.10">
    <property type="entry name" value="Phospholipase A2 domain"/>
    <property type="match status" value="1"/>
</dbReference>
<feature type="non-terminal residue" evidence="2">
    <location>
        <position position="1"/>
    </location>
</feature>
<sequence length="73" mass="8356">YCGPVTKLKIRLDRGDKGINPLDTACREHDIAYESSNSFADRNKADHILKQRAWNRFKSTFKRKSCSLGCLPL</sequence>
<dbReference type="Proteomes" id="UP000478052">
    <property type="component" value="Unassembled WGS sequence"/>
</dbReference>
<dbReference type="GO" id="GO:0006644">
    <property type="term" value="P:phospholipid metabolic process"/>
    <property type="evidence" value="ECO:0007669"/>
    <property type="project" value="InterPro"/>
</dbReference>
<dbReference type="GO" id="GO:0050482">
    <property type="term" value="P:arachidonate secretion"/>
    <property type="evidence" value="ECO:0007669"/>
    <property type="project" value="InterPro"/>
</dbReference>
<dbReference type="InterPro" id="IPR013607">
    <property type="entry name" value="Phospholipase_A2-like"/>
</dbReference>
<keyword evidence="3" id="KW-1185">Reference proteome</keyword>
<organism evidence="2 3">
    <name type="scientific">Aphis craccivora</name>
    <name type="common">Cowpea aphid</name>
    <dbReference type="NCBI Taxonomy" id="307492"/>
    <lineage>
        <taxon>Eukaryota</taxon>
        <taxon>Metazoa</taxon>
        <taxon>Ecdysozoa</taxon>
        <taxon>Arthropoda</taxon>
        <taxon>Hexapoda</taxon>
        <taxon>Insecta</taxon>
        <taxon>Pterygota</taxon>
        <taxon>Neoptera</taxon>
        <taxon>Paraneoptera</taxon>
        <taxon>Hemiptera</taxon>
        <taxon>Sternorrhyncha</taxon>
        <taxon>Aphidomorpha</taxon>
        <taxon>Aphidoidea</taxon>
        <taxon>Aphididae</taxon>
        <taxon>Aphidini</taxon>
        <taxon>Aphis</taxon>
        <taxon>Aphis</taxon>
    </lineage>
</organism>
<feature type="domain" description="Phospholipase A2-like" evidence="1">
    <location>
        <begin position="1"/>
        <end position="52"/>
    </location>
</feature>
<evidence type="ECO:0000313" key="2">
    <source>
        <dbReference type="EMBL" id="KAF0710505.1"/>
    </source>
</evidence>
<dbReference type="Pfam" id="PF08398">
    <property type="entry name" value="Phospholip_A2_4"/>
    <property type="match status" value="1"/>
</dbReference>
<gene>
    <name evidence="2" type="ORF">FWK35_00030919</name>
</gene>
<dbReference type="AlphaFoldDB" id="A0A6G0VUV1"/>
<accession>A0A6G0VUV1</accession>
<evidence type="ECO:0000313" key="3">
    <source>
        <dbReference type="Proteomes" id="UP000478052"/>
    </source>
</evidence>
<name>A0A6G0VUV1_APHCR</name>